<keyword evidence="2" id="KW-1185">Reference proteome</keyword>
<accession>A0A4R5VEA9</accession>
<protein>
    <submittedName>
        <fullName evidence="1">Uncharacterized protein</fullName>
    </submittedName>
</protein>
<sequence>MASKTALFKALQALPCTVFALMLVFWLPSVGHSHDAMHGAHVSASSHAKSDHSHNPHANLLAVEDDCSEMLMNQASSENGDKCCGEVCLTLVLTEMQLLLVSADQNCHEPIMITPLVAFAPVGFLRPPRHLV</sequence>
<reference evidence="1 2" key="1">
    <citation type="submission" date="2019-03" db="EMBL/GenBank/DDBJ databases">
        <title>Ruegeria lutea sp. nov., a novel strain, isolated from marine sediment, the Masan Bay, South Korea.</title>
        <authorList>
            <person name="Kim J."/>
            <person name="Kim D.-Y."/>
            <person name="Lee S.-S."/>
        </authorList>
    </citation>
    <scope>NUCLEOTIDE SEQUENCE [LARGE SCALE GENOMIC DNA]</scope>
    <source>
        <strain evidence="1 2">318-1</strain>
    </source>
</reference>
<proteinExistence type="predicted"/>
<dbReference type="Proteomes" id="UP000295301">
    <property type="component" value="Unassembled WGS sequence"/>
</dbReference>
<organism evidence="1 2">
    <name type="scientific">Antarcticimicrobium luteum</name>
    <dbReference type="NCBI Taxonomy" id="2547397"/>
    <lineage>
        <taxon>Bacteria</taxon>
        <taxon>Pseudomonadati</taxon>
        <taxon>Pseudomonadota</taxon>
        <taxon>Alphaproteobacteria</taxon>
        <taxon>Rhodobacterales</taxon>
        <taxon>Paracoccaceae</taxon>
        <taxon>Antarcticimicrobium</taxon>
    </lineage>
</organism>
<evidence type="ECO:0000313" key="2">
    <source>
        <dbReference type="Proteomes" id="UP000295301"/>
    </source>
</evidence>
<name>A0A4R5VEA9_9RHOB</name>
<dbReference type="RefSeq" id="WP_133358793.1">
    <property type="nucleotide sequence ID" value="NZ_SMUV01000054.1"/>
</dbReference>
<evidence type="ECO:0000313" key="1">
    <source>
        <dbReference type="EMBL" id="TDK50713.1"/>
    </source>
</evidence>
<dbReference type="AlphaFoldDB" id="A0A4R5VEA9"/>
<comment type="caution">
    <text evidence="1">The sequence shown here is derived from an EMBL/GenBank/DDBJ whole genome shotgun (WGS) entry which is preliminary data.</text>
</comment>
<dbReference type="EMBL" id="SMUV01000054">
    <property type="protein sequence ID" value="TDK50713.1"/>
    <property type="molecule type" value="Genomic_DNA"/>
</dbReference>
<gene>
    <name evidence="1" type="ORF">E1832_05820</name>
</gene>